<protein>
    <recommendedName>
        <fullName evidence="2">SH3b domain-containing protein</fullName>
    </recommendedName>
</protein>
<feature type="chain" id="PRO_5047090039" description="SH3b domain-containing protein" evidence="1">
    <location>
        <begin position="18"/>
        <end position="77"/>
    </location>
</feature>
<evidence type="ECO:0000256" key="1">
    <source>
        <dbReference type="SAM" id="SignalP"/>
    </source>
</evidence>
<proteinExistence type="predicted"/>
<dbReference type="InterPro" id="IPR003646">
    <property type="entry name" value="SH3-like_bac-type"/>
</dbReference>
<gene>
    <name evidence="3" type="ORF">Q9L58_010045</name>
</gene>
<accession>A0ABR3G571</accession>
<evidence type="ECO:0000313" key="3">
    <source>
        <dbReference type="EMBL" id="KAL0631097.1"/>
    </source>
</evidence>
<evidence type="ECO:0000313" key="4">
    <source>
        <dbReference type="Proteomes" id="UP001447188"/>
    </source>
</evidence>
<organism evidence="3 4">
    <name type="scientific">Discina gigas</name>
    <dbReference type="NCBI Taxonomy" id="1032678"/>
    <lineage>
        <taxon>Eukaryota</taxon>
        <taxon>Fungi</taxon>
        <taxon>Dikarya</taxon>
        <taxon>Ascomycota</taxon>
        <taxon>Pezizomycotina</taxon>
        <taxon>Pezizomycetes</taxon>
        <taxon>Pezizales</taxon>
        <taxon>Discinaceae</taxon>
        <taxon>Discina</taxon>
    </lineage>
</organism>
<keyword evidence="4" id="KW-1185">Reference proteome</keyword>
<dbReference type="Proteomes" id="UP001447188">
    <property type="component" value="Unassembled WGS sequence"/>
</dbReference>
<dbReference type="Gene3D" id="2.30.30.40">
    <property type="entry name" value="SH3 Domains"/>
    <property type="match status" value="1"/>
</dbReference>
<dbReference type="Pfam" id="PF08239">
    <property type="entry name" value="SH3_3"/>
    <property type="match status" value="1"/>
</dbReference>
<sequence length="77" mass="7982">MKSTTFIISLLFTAVMALPVAEPVADPAAAASTSCQIMSADGPVNVRAGPNTGSRVVTTVDNGDYVIFQCRTYVNSA</sequence>
<name>A0ABR3G571_9PEZI</name>
<comment type="caution">
    <text evidence="3">The sequence shown here is derived from an EMBL/GenBank/DDBJ whole genome shotgun (WGS) entry which is preliminary data.</text>
</comment>
<keyword evidence="1" id="KW-0732">Signal</keyword>
<reference evidence="3 4" key="1">
    <citation type="submission" date="2024-02" db="EMBL/GenBank/DDBJ databases">
        <title>Discinaceae phylogenomics.</title>
        <authorList>
            <person name="Dirks A.C."/>
            <person name="James T.Y."/>
        </authorList>
    </citation>
    <scope>NUCLEOTIDE SEQUENCE [LARGE SCALE GENOMIC DNA]</scope>
    <source>
        <strain evidence="3 4">ACD0624</strain>
    </source>
</reference>
<dbReference type="EMBL" id="JBBBZM010000301">
    <property type="protein sequence ID" value="KAL0631097.1"/>
    <property type="molecule type" value="Genomic_DNA"/>
</dbReference>
<evidence type="ECO:0000259" key="2">
    <source>
        <dbReference type="Pfam" id="PF08239"/>
    </source>
</evidence>
<feature type="domain" description="SH3b" evidence="2">
    <location>
        <begin position="44"/>
        <end position="68"/>
    </location>
</feature>
<feature type="signal peptide" evidence="1">
    <location>
        <begin position="1"/>
        <end position="17"/>
    </location>
</feature>